<keyword evidence="2" id="KW-0812">Transmembrane</keyword>
<dbReference type="EMBL" id="BONU01000005">
    <property type="protein sequence ID" value="GIG72780.1"/>
    <property type="molecule type" value="Genomic_DNA"/>
</dbReference>
<evidence type="ECO:0000256" key="2">
    <source>
        <dbReference type="SAM" id="Phobius"/>
    </source>
</evidence>
<dbReference type="RefSeq" id="WP_168075739.1">
    <property type="nucleotide sequence ID" value="NZ_BAAAQJ010000019.1"/>
</dbReference>
<feature type="transmembrane region" description="Helical" evidence="2">
    <location>
        <begin position="82"/>
        <end position="104"/>
    </location>
</feature>
<keyword evidence="2" id="KW-1133">Transmembrane helix</keyword>
<feature type="compositionally biased region" description="Low complexity" evidence="1">
    <location>
        <begin position="1"/>
        <end position="18"/>
    </location>
</feature>
<dbReference type="Proteomes" id="UP000653674">
    <property type="component" value="Unassembled WGS sequence"/>
</dbReference>
<feature type="region of interest" description="Disordered" evidence="1">
    <location>
        <begin position="1"/>
        <end position="26"/>
    </location>
</feature>
<feature type="transmembrane region" description="Helical" evidence="2">
    <location>
        <begin position="202"/>
        <end position="223"/>
    </location>
</feature>
<gene>
    <name evidence="3" type="ORF">Pfl04_11840</name>
</gene>
<evidence type="ECO:0000313" key="3">
    <source>
        <dbReference type="EMBL" id="GIG72780.1"/>
    </source>
</evidence>
<dbReference type="AlphaFoldDB" id="A0A8J3LXA4"/>
<keyword evidence="2" id="KW-0472">Membrane</keyword>
<reference evidence="3" key="1">
    <citation type="submission" date="2021-01" db="EMBL/GenBank/DDBJ databases">
        <title>Whole genome shotgun sequence of Planosporangium flavigriseum NBRC 105377.</title>
        <authorList>
            <person name="Komaki H."/>
            <person name="Tamura T."/>
        </authorList>
    </citation>
    <scope>NUCLEOTIDE SEQUENCE</scope>
    <source>
        <strain evidence="3">NBRC 105377</strain>
    </source>
</reference>
<evidence type="ECO:0000313" key="4">
    <source>
        <dbReference type="Proteomes" id="UP000653674"/>
    </source>
</evidence>
<accession>A0A8J3LXA4</accession>
<keyword evidence="4" id="KW-1185">Reference proteome</keyword>
<name>A0A8J3LXA4_9ACTN</name>
<protein>
    <submittedName>
        <fullName evidence="3">Uncharacterized protein</fullName>
    </submittedName>
</protein>
<comment type="caution">
    <text evidence="3">The sequence shown here is derived from an EMBL/GenBank/DDBJ whole genome shotgun (WGS) entry which is preliminary data.</text>
</comment>
<organism evidence="3 4">
    <name type="scientific">Planosporangium flavigriseum</name>
    <dbReference type="NCBI Taxonomy" id="373681"/>
    <lineage>
        <taxon>Bacteria</taxon>
        <taxon>Bacillati</taxon>
        <taxon>Actinomycetota</taxon>
        <taxon>Actinomycetes</taxon>
        <taxon>Micromonosporales</taxon>
        <taxon>Micromonosporaceae</taxon>
        <taxon>Planosporangium</taxon>
    </lineage>
</organism>
<feature type="transmembrane region" description="Helical" evidence="2">
    <location>
        <begin position="36"/>
        <end position="62"/>
    </location>
</feature>
<sequence>MAATRAGLAPGAAAQPGRVTGTEPASVRPVASRATALMVATAGAALTDLVWAFTPLASVWSVHEAAARGGQLPGAVLLASNVGVLALMAVTHVTAWALLAGWLLRAEANARVLAPGQRPPRRTAEVWFAPASVAGAVARASRCRRPAALVWSWWLAWLAGAAALLAGTALTWPSELRAMLVRVWGGATVDVDRAGELLGYQIAGRLPGAVLLLAAAVLGVVAVDRVTTAQYDRFDELRSSECPPSEQMARSRT</sequence>
<feature type="transmembrane region" description="Helical" evidence="2">
    <location>
        <begin position="148"/>
        <end position="172"/>
    </location>
</feature>
<proteinExistence type="predicted"/>
<evidence type="ECO:0000256" key="1">
    <source>
        <dbReference type="SAM" id="MobiDB-lite"/>
    </source>
</evidence>